<evidence type="ECO:0000256" key="1">
    <source>
        <dbReference type="ARBA" id="ARBA00004613"/>
    </source>
</evidence>
<dbReference type="EMBL" id="JADDUC020000002">
    <property type="protein sequence ID" value="KAI1241833.1"/>
    <property type="molecule type" value="Genomic_DNA"/>
</dbReference>
<dbReference type="OrthoDB" id="8626508at2759"/>
<comment type="caution">
    <text evidence="3">Lacks conserved residue(s) required for the propagation of feature annotation.</text>
</comment>
<dbReference type="PANTHER" id="PTHR23192">
    <property type="entry name" value="OLFACTOMEDIN-RELATED"/>
    <property type="match status" value="1"/>
</dbReference>
<evidence type="ECO:0000313" key="6">
    <source>
        <dbReference type="EMBL" id="KAI1241833.1"/>
    </source>
</evidence>
<proteinExistence type="predicted"/>
<organism evidence="5">
    <name type="scientific">Lamprotornis superbus</name>
    <dbReference type="NCBI Taxonomy" id="245042"/>
    <lineage>
        <taxon>Eukaryota</taxon>
        <taxon>Metazoa</taxon>
        <taxon>Chordata</taxon>
        <taxon>Craniata</taxon>
        <taxon>Vertebrata</taxon>
        <taxon>Euteleostomi</taxon>
        <taxon>Archelosauria</taxon>
        <taxon>Archosauria</taxon>
        <taxon>Dinosauria</taxon>
        <taxon>Saurischia</taxon>
        <taxon>Theropoda</taxon>
        <taxon>Coelurosauria</taxon>
        <taxon>Aves</taxon>
        <taxon>Neognathae</taxon>
        <taxon>Neoaves</taxon>
        <taxon>Telluraves</taxon>
        <taxon>Australaves</taxon>
        <taxon>Passeriformes</taxon>
        <taxon>Sturnidae</taxon>
        <taxon>Lamprotornis</taxon>
    </lineage>
</organism>
<sequence length="639" mass="71991">MGSKIAGAEAKPGRQGRLSNSCIGPLLCLPKPLQWNSDKETGFWGPLILLNKVLNSSASSHVGDAAVLASSTLLLSPHVLLFSSKPKRQQEKDLLLIIQKDQDYTFSRSFSFEFRQIMHQKEPEAWIEAYQSGIFRTSNVTEGIMSGVGGLSHLQAEKMKHTLVAVLFLMQGMSALAETTAAAGVTAHLSTMLPYLTQPGSMNGKSHTSPKFFANVSGSVDDEGTCQCSVYLPDTTFPVQKVEQLEIITATLSKKFEAELSKVREYSKIIELYQQQILNLTIRVQQVETGGVSYTELDFQLLKVEISDLERLVTQLKPSLVGSSAIVEQIYLEITNLTILVNELESLDKNNVLAIRRQIASLQNRLKECEENATKTTPPPYFPPGTCVHRGPMNVSQPYVVKLNWRGFSYKYGSWGRDYYPSNPEKEVYWVAPLNTDGRYLEYFRIYSSFDDLLLFKYTYERRITYGEGSGAALYKNHLYYHAYGSRAMVKHDIKTNTQVLRKELPGAAIGNRFSYAGVAWQDIDFAVDESGLWVIYSTENNVGNIVISKLNETTLDVLNTWQTRQYKPSVSNAFMLCGVLYATRPLNTKKEEIFYMYDTSTGQEGRISIIMDKKLDTIQSIDYNPTDQKLYVYNDGYL</sequence>
<accession>A0A835NK69</accession>
<reference evidence="6 7" key="2">
    <citation type="journal article" date="2021" name="J. Hered.">
        <title>Feather Gene Expression Elucidates the Developmental Basis of Plumage Iridescence in African Starlings.</title>
        <authorList>
            <person name="Rubenstein D.R."/>
            <person name="Corvelo A."/>
            <person name="MacManes M.D."/>
            <person name="Maia R."/>
            <person name="Narzisi G."/>
            <person name="Rousaki A."/>
            <person name="Vandenabeele P."/>
            <person name="Shawkey M.D."/>
            <person name="Solomon J."/>
        </authorList>
    </citation>
    <scope>NUCLEOTIDE SEQUENCE [LARGE SCALE GENOMIC DNA]</scope>
    <source>
        <strain evidence="6">SS15</strain>
    </source>
</reference>
<dbReference type="Pfam" id="PF02191">
    <property type="entry name" value="OLF"/>
    <property type="match status" value="1"/>
</dbReference>
<dbReference type="GO" id="GO:0007165">
    <property type="term" value="P:signal transduction"/>
    <property type="evidence" value="ECO:0007669"/>
    <property type="project" value="TreeGrafter"/>
</dbReference>
<comment type="subcellular location">
    <subcellularLocation>
        <location evidence="1">Secreted</location>
    </subcellularLocation>
</comment>
<evidence type="ECO:0000256" key="2">
    <source>
        <dbReference type="ARBA" id="ARBA00022525"/>
    </source>
</evidence>
<feature type="domain" description="Olfactomedin-like" evidence="4">
    <location>
        <begin position="386"/>
        <end position="639"/>
    </location>
</feature>
<evidence type="ECO:0000256" key="3">
    <source>
        <dbReference type="PROSITE-ProRule" id="PRU00446"/>
    </source>
</evidence>
<evidence type="ECO:0000313" key="7">
    <source>
        <dbReference type="Proteomes" id="UP000618051"/>
    </source>
</evidence>
<evidence type="ECO:0000313" key="5">
    <source>
        <dbReference type="EMBL" id="KAG0116486.1"/>
    </source>
</evidence>
<dbReference type="InterPro" id="IPR003112">
    <property type="entry name" value="Olfac-like_dom"/>
</dbReference>
<dbReference type="AlphaFoldDB" id="A0A835NK69"/>
<dbReference type="InterPro" id="IPR050605">
    <property type="entry name" value="Olfactomedin-like_domain"/>
</dbReference>
<protein>
    <submittedName>
        <fullName evidence="5">Olfactomedin-4</fullName>
    </submittedName>
</protein>
<dbReference type="PROSITE" id="PS51132">
    <property type="entry name" value="OLF"/>
    <property type="match status" value="1"/>
</dbReference>
<dbReference type="EMBL" id="JADDUC010000174">
    <property type="protein sequence ID" value="KAG0116486.1"/>
    <property type="molecule type" value="Genomic_DNA"/>
</dbReference>
<evidence type="ECO:0000259" key="4">
    <source>
        <dbReference type="PROSITE" id="PS51132"/>
    </source>
</evidence>
<dbReference type="GO" id="GO:0005615">
    <property type="term" value="C:extracellular space"/>
    <property type="evidence" value="ECO:0007669"/>
    <property type="project" value="TreeGrafter"/>
</dbReference>
<dbReference type="SMART" id="SM00284">
    <property type="entry name" value="OLF"/>
    <property type="match status" value="1"/>
</dbReference>
<reference evidence="5" key="1">
    <citation type="submission" date="2020-10" db="EMBL/GenBank/DDBJ databases">
        <title>Feather gene expression reveals the developmental basis of iridescence in African starlings.</title>
        <authorList>
            <person name="Rubenstein D.R."/>
        </authorList>
    </citation>
    <scope>NUCLEOTIDE SEQUENCE</scope>
    <source>
        <strain evidence="5">SS15</strain>
        <tissue evidence="5">Liver</tissue>
    </source>
</reference>
<feature type="non-terminal residue" evidence="5">
    <location>
        <position position="1"/>
    </location>
</feature>
<comment type="caution">
    <text evidence="5">The sequence shown here is derived from an EMBL/GenBank/DDBJ whole genome shotgun (WGS) entry which is preliminary data.</text>
</comment>
<keyword evidence="7" id="KW-1185">Reference proteome</keyword>
<dbReference type="PANTHER" id="PTHR23192:SF7">
    <property type="entry name" value="OLFACTOMEDIN-4"/>
    <property type="match status" value="1"/>
</dbReference>
<gene>
    <name evidence="6" type="ORF">IHE44_0005334</name>
    <name evidence="5" type="ORF">IHE44_004022</name>
</gene>
<dbReference type="Proteomes" id="UP000618051">
    <property type="component" value="Unassembled WGS sequence"/>
</dbReference>
<reference evidence="6" key="3">
    <citation type="submission" date="2022-01" db="EMBL/GenBank/DDBJ databases">
        <authorList>
            <person name="Rubenstein D.R."/>
        </authorList>
    </citation>
    <scope>NUCLEOTIDE SEQUENCE</scope>
    <source>
        <strain evidence="6">SS15</strain>
        <tissue evidence="6">Liver</tissue>
    </source>
</reference>
<keyword evidence="2" id="KW-0964">Secreted</keyword>
<name>A0A835NK69_9PASS</name>